<feature type="transmembrane region" description="Helical" evidence="1">
    <location>
        <begin position="38"/>
        <end position="62"/>
    </location>
</feature>
<evidence type="ECO:0000256" key="1">
    <source>
        <dbReference type="SAM" id="Phobius"/>
    </source>
</evidence>
<dbReference type="HOGENOM" id="CLU_036718_2_1_9"/>
<dbReference type="EMBL" id="CP007032">
    <property type="protein sequence ID" value="AHF08117.1"/>
    <property type="molecule type" value="Genomic_DNA"/>
</dbReference>
<dbReference type="RefSeq" id="WP_006718466.1">
    <property type="nucleotide sequence ID" value="NZ_CP007032.1"/>
</dbReference>
<dbReference type="GO" id="GO:0005886">
    <property type="term" value="C:plasma membrane"/>
    <property type="evidence" value="ECO:0007669"/>
    <property type="project" value="TreeGrafter"/>
</dbReference>
<protein>
    <recommendedName>
        <fullName evidence="4">DUF445 domain-containing protein</fullName>
    </recommendedName>
</protein>
<dbReference type="AlphaFoldDB" id="W0EBH5"/>
<proteinExistence type="predicted"/>
<dbReference type="eggNOG" id="COG2733">
    <property type="taxonomic scope" value="Bacteria"/>
</dbReference>
<dbReference type="Pfam" id="PF04286">
    <property type="entry name" value="DUF445"/>
    <property type="match status" value="1"/>
</dbReference>
<dbReference type="KEGG" id="dmt:DESME_14605"/>
<organism evidence="2 3">
    <name type="scientific">Desulfitobacterium metallireducens DSM 15288</name>
    <dbReference type="NCBI Taxonomy" id="871968"/>
    <lineage>
        <taxon>Bacteria</taxon>
        <taxon>Bacillati</taxon>
        <taxon>Bacillota</taxon>
        <taxon>Clostridia</taxon>
        <taxon>Eubacteriales</taxon>
        <taxon>Desulfitobacteriaceae</taxon>
        <taxon>Desulfitobacterium</taxon>
    </lineage>
</organism>
<dbReference type="Proteomes" id="UP000010847">
    <property type="component" value="Chromosome"/>
</dbReference>
<dbReference type="OrthoDB" id="9769590at2"/>
<accession>W0EBH5</accession>
<keyword evidence="1" id="KW-0812">Transmembrane</keyword>
<keyword evidence="1" id="KW-1133">Transmembrane helix</keyword>
<feature type="transmembrane region" description="Helical" evidence="1">
    <location>
        <begin position="369"/>
        <end position="388"/>
    </location>
</feature>
<dbReference type="InterPro" id="IPR007383">
    <property type="entry name" value="DUF445"/>
</dbReference>
<dbReference type="PANTHER" id="PTHR38442">
    <property type="entry name" value="INNER MEMBRANE PROTEIN-RELATED"/>
    <property type="match status" value="1"/>
</dbReference>
<dbReference type="PANTHER" id="PTHR38442:SF1">
    <property type="entry name" value="INNER MEMBRANE PROTEIN"/>
    <property type="match status" value="1"/>
</dbReference>
<reference evidence="2 3" key="1">
    <citation type="submission" date="2013-12" db="EMBL/GenBank/DDBJ databases">
        <authorList>
            <consortium name="DOE Joint Genome Institute"/>
            <person name="Smidt H."/>
            <person name="Huntemann M."/>
            <person name="Han J."/>
            <person name="Chen A."/>
            <person name="Kyrpides N."/>
            <person name="Mavromatis K."/>
            <person name="Markowitz V."/>
            <person name="Palaniappan K."/>
            <person name="Ivanova N."/>
            <person name="Schaumberg A."/>
            <person name="Pati A."/>
            <person name="Liolios K."/>
            <person name="Nordberg H.P."/>
            <person name="Cantor M.N."/>
            <person name="Hua S.X."/>
            <person name="Woyke T."/>
        </authorList>
    </citation>
    <scope>NUCLEOTIDE SEQUENCE [LARGE SCALE GENOMIC DNA]</scope>
    <source>
        <strain evidence="3">DSM 15288</strain>
    </source>
</reference>
<evidence type="ECO:0000313" key="2">
    <source>
        <dbReference type="EMBL" id="AHF08117.1"/>
    </source>
</evidence>
<dbReference type="STRING" id="871968.DESME_14605"/>
<gene>
    <name evidence="2" type="ORF">DESME_14605</name>
</gene>
<evidence type="ECO:0000313" key="3">
    <source>
        <dbReference type="Proteomes" id="UP000010847"/>
    </source>
</evidence>
<evidence type="ECO:0008006" key="4">
    <source>
        <dbReference type="Google" id="ProtNLM"/>
    </source>
</evidence>
<sequence length="389" mass="43552">MIKQINPLNTYRKANWALGVTALGLVAAFPFQTQFWGGLVTSGCSAGLVGGLADWFAVTALFRKPLGIRPGRVFRTEIIPRNRERIFQELTHMVQDELLSQEALTQKIAGLDFADLFGKLTDAQGLEKLEPSVKSLVNSLLESMNQLGEETFALNNVISEILREAFKLSCDKGTVNKVLEVLAHELSLWGQSPEMHHTLEKWIDDSLEAYVSENSSRKIVQMFLPDSSTLATKIQMQVSNELTGGQAVRTAQEWLEEFVAGPRFDDLVEQLLPKVRSFIQTRANQPENAQMLTSFLLHYIAKYHLELEENAEKRVGFNQKVQTLLSQVVAGLHDRIGRFVRDGLEKYSDEMLVNLIEEKAGADLQMIRINGSVVGGLAGVLFYLVNFLI</sequence>
<keyword evidence="1" id="KW-0472">Membrane</keyword>
<keyword evidence="3" id="KW-1185">Reference proteome</keyword>
<name>W0EBH5_9FIRM</name>